<dbReference type="Proteomes" id="UP000250179">
    <property type="component" value="Chromosome"/>
</dbReference>
<dbReference type="KEGG" id="tprf:A3L09_08275"/>
<proteinExistence type="predicted"/>
<sequence>MLKYREALRLIPLLQPGDRVLVEYTPDIGLGDFEWKEMVRAFVKDGTVVAFDFYGIGDLLFRNYIRSLGWKDYKDLIEAKKNIYVFKFGPGGASYGQLMGEEKIHSDTESFLRSYYSTIRRALNLPRKPKYSFILGLAEYLYFSGKDGLYNFLHATSTIPLEDWVTFIFLNVGAIGDPERAILEEISSWVLAFRKNGIEVIKGGRESAHQGGGEGSAD</sequence>
<accession>A0A2Z2MCM5</accession>
<protein>
    <submittedName>
        <fullName evidence="1">Uncharacterized protein</fullName>
    </submittedName>
</protein>
<dbReference type="GeneID" id="33320406"/>
<dbReference type="OrthoDB" id="84887at2157"/>
<dbReference type="Gene3D" id="3.40.50.11570">
    <property type="entry name" value="Protein of unknown function DUF257"/>
    <property type="match status" value="1"/>
</dbReference>
<dbReference type="RefSeq" id="WP_088858506.1">
    <property type="nucleotide sequence ID" value="NZ_CP014862.1"/>
</dbReference>
<dbReference type="EMBL" id="CP014862">
    <property type="protein sequence ID" value="ASJ03249.1"/>
    <property type="molecule type" value="Genomic_DNA"/>
</dbReference>
<gene>
    <name evidence="1" type="ORF">A3L09_08275</name>
</gene>
<keyword evidence="2" id="KW-1185">Reference proteome</keyword>
<organism evidence="1 2">
    <name type="scientific">Thermococcus profundus</name>
    <dbReference type="NCBI Taxonomy" id="49899"/>
    <lineage>
        <taxon>Archaea</taxon>
        <taxon>Methanobacteriati</taxon>
        <taxon>Methanobacteriota</taxon>
        <taxon>Thermococci</taxon>
        <taxon>Thermococcales</taxon>
        <taxon>Thermococcaceae</taxon>
        <taxon>Thermococcus</taxon>
    </lineage>
</organism>
<reference evidence="1 2" key="1">
    <citation type="submission" date="2016-03" db="EMBL/GenBank/DDBJ databases">
        <title>Complete genome sequence of Thermococcus profundus strain DT5432.</title>
        <authorList>
            <person name="Oger P.M."/>
        </authorList>
    </citation>
    <scope>NUCLEOTIDE SEQUENCE [LARGE SCALE GENOMIC DNA]</scope>
    <source>
        <strain evidence="1 2">DT 5432</strain>
    </source>
</reference>
<name>A0A2Z2MCM5_THEPR</name>
<evidence type="ECO:0000313" key="2">
    <source>
        <dbReference type="Proteomes" id="UP000250179"/>
    </source>
</evidence>
<dbReference type="AlphaFoldDB" id="A0A2Z2MCM5"/>
<evidence type="ECO:0000313" key="1">
    <source>
        <dbReference type="EMBL" id="ASJ03249.1"/>
    </source>
</evidence>